<name>F1YGL1_9ACTN</name>
<evidence type="ECO:0000313" key="6">
    <source>
        <dbReference type="Proteomes" id="UP000035065"/>
    </source>
</evidence>
<dbReference type="NCBIfam" id="NF033788">
    <property type="entry name" value="HTH_metalloreg"/>
    <property type="match status" value="1"/>
</dbReference>
<keyword evidence="1" id="KW-0805">Transcription regulation</keyword>
<keyword evidence="3" id="KW-0804">Transcription</keyword>
<organism evidence="5 6">
    <name type="scientific">Gordonia neofelifaecis NRRL B-59395</name>
    <dbReference type="NCBI Taxonomy" id="644548"/>
    <lineage>
        <taxon>Bacteria</taxon>
        <taxon>Bacillati</taxon>
        <taxon>Actinomycetota</taxon>
        <taxon>Actinomycetes</taxon>
        <taxon>Mycobacteriales</taxon>
        <taxon>Gordoniaceae</taxon>
        <taxon>Gordonia</taxon>
    </lineage>
</organism>
<dbReference type="STRING" id="644548.SCNU_05806"/>
<feature type="domain" description="HTH arsR-type" evidence="4">
    <location>
        <begin position="2"/>
        <end position="97"/>
    </location>
</feature>
<dbReference type="EMBL" id="AEUD01000003">
    <property type="protein sequence ID" value="EGD56341.1"/>
    <property type="molecule type" value="Genomic_DNA"/>
</dbReference>
<dbReference type="Gene3D" id="1.10.10.10">
    <property type="entry name" value="Winged helix-like DNA-binding domain superfamily/Winged helix DNA-binding domain"/>
    <property type="match status" value="1"/>
</dbReference>
<dbReference type="InterPro" id="IPR011991">
    <property type="entry name" value="ArsR-like_HTH"/>
</dbReference>
<dbReference type="PANTHER" id="PTHR43132">
    <property type="entry name" value="ARSENICAL RESISTANCE OPERON REPRESSOR ARSR-RELATED"/>
    <property type="match status" value="1"/>
</dbReference>
<protein>
    <submittedName>
        <fullName evidence="5">Regulatory protein ArsR</fullName>
    </submittedName>
</protein>
<evidence type="ECO:0000256" key="1">
    <source>
        <dbReference type="ARBA" id="ARBA00023015"/>
    </source>
</evidence>
<gene>
    <name evidence="5" type="ORF">SCNU_05806</name>
</gene>
<dbReference type="Proteomes" id="UP000035065">
    <property type="component" value="Unassembled WGS sequence"/>
</dbReference>
<dbReference type="AlphaFoldDB" id="F1YGL1"/>
<dbReference type="PANTHER" id="PTHR43132:SF2">
    <property type="entry name" value="ARSENICAL RESISTANCE OPERON REPRESSOR ARSR-RELATED"/>
    <property type="match status" value="1"/>
</dbReference>
<reference evidence="5 6" key="1">
    <citation type="journal article" date="2011" name="J. Bacteriol.">
        <title>Draft Genome Sequence of Gordonia neofelifaecis NRRL B-59395, a Cholesterol-Degrading Actinomycete.</title>
        <authorList>
            <person name="Ge F."/>
            <person name="Li W."/>
            <person name="Chen G."/>
            <person name="Liu Y."/>
            <person name="Zhang G."/>
            <person name="Yong B."/>
            <person name="Wang Q."/>
            <person name="Wang N."/>
            <person name="Huang Z."/>
            <person name="Li W."/>
            <person name="Wang J."/>
            <person name="Wu C."/>
            <person name="Xie Q."/>
            <person name="Liu G."/>
        </authorList>
    </citation>
    <scope>NUCLEOTIDE SEQUENCE [LARGE SCALE GENOMIC DNA]</scope>
    <source>
        <strain evidence="5 6">NRRL B-59395</strain>
    </source>
</reference>
<dbReference type="InterPro" id="IPR036388">
    <property type="entry name" value="WH-like_DNA-bd_sf"/>
</dbReference>
<dbReference type="CDD" id="cd00090">
    <property type="entry name" value="HTH_ARSR"/>
    <property type="match status" value="1"/>
</dbReference>
<proteinExistence type="predicted"/>
<dbReference type="GO" id="GO:0003700">
    <property type="term" value="F:DNA-binding transcription factor activity"/>
    <property type="evidence" value="ECO:0007669"/>
    <property type="project" value="InterPro"/>
</dbReference>
<evidence type="ECO:0000256" key="2">
    <source>
        <dbReference type="ARBA" id="ARBA00023125"/>
    </source>
</evidence>
<dbReference type="SMART" id="SM00418">
    <property type="entry name" value="HTH_ARSR"/>
    <property type="match status" value="1"/>
</dbReference>
<keyword evidence="6" id="KW-1185">Reference proteome</keyword>
<evidence type="ECO:0000256" key="3">
    <source>
        <dbReference type="ARBA" id="ARBA00023163"/>
    </source>
</evidence>
<dbReference type="SUPFAM" id="SSF46785">
    <property type="entry name" value="Winged helix' DNA-binding domain"/>
    <property type="match status" value="1"/>
</dbReference>
<comment type="caution">
    <text evidence="5">The sequence shown here is derived from an EMBL/GenBank/DDBJ whole genome shotgun (WGS) entry which is preliminary data.</text>
</comment>
<sequence length="133" mass="13755">MMVGTELDPAVALFRSLSDGTRLAIAARLARSGEARVADLMAELGLAQSTVSAHVACLRDCGLVVGRPEGRQVFYRLARPELLDLLAAAETVLAATGSAVVLCPNYGLDSACDGEATAGAVVEEIRGVGGDRR</sequence>
<evidence type="ECO:0000313" key="5">
    <source>
        <dbReference type="EMBL" id="EGD56341.1"/>
    </source>
</evidence>
<dbReference type="InterPro" id="IPR001845">
    <property type="entry name" value="HTH_ArsR_DNA-bd_dom"/>
</dbReference>
<dbReference type="InterPro" id="IPR051011">
    <property type="entry name" value="Metal_resp_trans_reg"/>
</dbReference>
<dbReference type="Pfam" id="PF01022">
    <property type="entry name" value="HTH_5"/>
    <property type="match status" value="1"/>
</dbReference>
<dbReference type="PRINTS" id="PR00778">
    <property type="entry name" value="HTHARSR"/>
</dbReference>
<dbReference type="eggNOG" id="COG0640">
    <property type="taxonomic scope" value="Bacteria"/>
</dbReference>
<accession>F1YGL1</accession>
<keyword evidence="2" id="KW-0238">DNA-binding</keyword>
<evidence type="ECO:0000259" key="4">
    <source>
        <dbReference type="PROSITE" id="PS50987"/>
    </source>
</evidence>
<dbReference type="PROSITE" id="PS50987">
    <property type="entry name" value="HTH_ARSR_2"/>
    <property type="match status" value="1"/>
</dbReference>
<dbReference type="InterPro" id="IPR036390">
    <property type="entry name" value="WH_DNA-bd_sf"/>
</dbReference>
<dbReference type="GO" id="GO:0003677">
    <property type="term" value="F:DNA binding"/>
    <property type="evidence" value="ECO:0007669"/>
    <property type="project" value="UniProtKB-KW"/>
</dbReference>